<evidence type="ECO:0000256" key="7">
    <source>
        <dbReference type="ARBA" id="ARBA00023288"/>
    </source>
</evidence>
<dbReference type="EMBL" id="JACOPO010000008">
    <property type="protein sequence ID" value="MBC5723343.1"/>
    <property type="molecule type" value="Genomic_DNA"/>
</dbReference>
<dbReference type="InterPro" id="IPR038501">
    <property type="entry name" value="Spore_GerAC_C_sf"/>
</dbReference>
<accession>A0A8J6JB95</accession>
<name>A0A8J6JB95_9FIRM</name>
<evidence type="ECO:0000256" key="6">
    <source>
        <dbReference type="ARBA" id="ARBA00023139"/>
    </source>
</evidence>
<keyword evidence="12" id="KW-1185">Reference proteome</keyword>
<feature type="chain" id="PRO_5038512383" evidence="8">
    <location>
        <begin position="25"/>
        <end position="361"/>
    </location>
</feature>
<dbReference type="AlphaFoldDB" id="A0A8J6JB95"/>
<keyword evidence="5" id="KW-0472">Membrane</keyword>
<keyword evidence="7" id="KW-0449">Lipoprotein</keyword>
<feature type="domain" description="Spore germination protein N-terminal" evidence="10">
    <location>
        <begin position="24"/>
        <end position="188"/>
    </location>
</feature>
<feature type="domain" description="Spore germination GerAC-like C-terminal" evidence="9">
    <location>
        <begin position="204"/>
        <end position="360"/>
    </location>
</feature>
<dbReference type="RefSeq" id="WP_186853176.1">
    <property type="nucleotide sequence ID" value="NZ_JACOPO010000008.1"/>
</dbReference>
<dbReference type="PROSITE" id="PS51257">
    <property type="entry name" value="PROKAR_LIPOPROTEIN"/>
    <property type="match status" value="1"/>
</dbReference>
<evidence type="ECO:0000256" key="4">
    <source>
        <dbReference type="ARBA" id="ARBA00022729"/>
    </source>
</evidence>
<dbReference type="Gene3D" id="3.30.300.210">
    <property type="entry name" value="Nutrient germinant receptor protein C, domain 3"/>
    <property type="match status" value="1"/>
</dbReference>
<dbReference type="GO" id="GO:0016020">
    <property type="term" value="C:membrane"/>
    <property type="evidence" value="ECO:0007669"/>
    <property type="project" value="UniProtKB-SubCell"/>
</dbReference>
<dbReference type="Proteomes" id="UP000628736">
    <property type="component" value="Unassembled WGS sequence"/>
</dbReference>
<evidence type="ECO:0000256" key="8">
    <source>
        <dbReference type="SAM" id="SignalP"/>
    </source>
</evidence>
<evidence type="ECO:0000256" key="5">
    <source>
        <dbReference type="ARBA" id="ARBA00023136"/>
    </source>
</evidence>
<comment type="subcellular location">
    <subcellularLocation>
        <location evidence="1">Membrane</location>
        <topology evidence="1">Lipid-anchor</topology>
    </subcellularLocation>
</comment>
<evidence type="ECO:0000313" key="12">
    <source>
        <dbReference type="Proteomes" id="UP000628736"/>
    </source>
</evidence>
<proteinExistence type="inferred from homology"/>
<dbReference type="PANTHER" id="PTHR35789:SF1">
    <property type="entry name" value="SPORE GERMINATION PROTEIN B3"/>
    <property type="match status" value="1"/>
</dbReference>
<keyword evidence="6" id="KW-0564">Palmitate</keyword>
<evidence type="ECO:0000259" key="9">
    <source>
        <dbReference type="Pfam" id="PF05504"/>
    </source>
</evidence>
<gene>
    <name evidence="11" type="ORF">H8S11_11040</name>
</gene>
<organism evidence="11 12">
    <name type="scientific">Flintibacter hominis</name>
    <dbReference type="NCBI Taxonomy" id="2763048"/>
    <lineage>
        <taxon>Bacteria</taxon>
        <taxon>Bacillati</taxon>
        <taxon>Bacillota</taxon>
        <taxon>Clostridia</taxon>
        <taxon>Eubacteriales</taxon>
        <taxon>Flintibacter</taxon>
    </lineage>
</organism>
<evidence type="ECO:0000313" key="11">
    <source>
        <dbReference type="EMBL" id="MBC5723343.1"/>
    </source>
</evidence>
<evidence type="ECO:0000259" key="10">
    <source>
        <dbReference type="Pfam" id="PF25198"/>
    </source>
</evidence>
<keyword evidence="3" id="KW-0309">Germination</keyword>
<dbReference type="InterPro" id="IPR057336">
    <property type="entry name" value="GerAC_N"/>
</dbReference>
<evidence type="ECO:0000256" key="2">
    <source>
        <dbReference type="ARBA" id="ARBA00007886"/>
    </source>
</evidence>
<keyword evidence="4 8" id="KW-0732">Signal</keyword>
<dbReference type="InterPro" id="IPR008844">
    <property type="entry name" value="Spore_GerAC-like"/>
</dbReference>
<sequence length="361" mass="38735">MRGRLCALALACAFLAGCSPLPRAREMGDMALLRTMGVDWLETGLSVTASTGPRARGLQAEGQSALVLSAQSQSLSGACLAMQGQSDSYVFFGYVDQLLLGEELARHGVVSVLDYFARDVELGLGAQLWLVREASAEEAVRSGGDQGVEARLSTLQIDSEMGVATISRTAGEVYADLLEQGAAYVPALIPAEGGEGDTSLLEGGYGILKGELLAGYLEGREARGLELLAGRPGVNLLEGELPENRAALRVTQAHTEMSPIWEGNKLMGLTLTCRVEADLLEYRYPLSDQERKELTGRLASQVENQIRGALDKLRQWQADCLGLGAQVALTSPGKWQAIQEDWPSIFAALEPDLQIRVSIQE</sequence>
<dbReference type="GO" id="GO:0009847">
    <property type="term" value="P:spore germination"/>
    <property type="evidence" value="ECO:0007669"/>
    <property type="project" value="InterPro"/>
</dbReference>
<dbReference type="InterPro" id="IPR046953">
    <property type="entry name" value="Spore_GerAC-like_C"/>
</dbReference>
<reference evidence="11" key="1">
    <citation type="submission" date="2020-08" db="EMBL/GenBank/DDBJ databases">
        <title>Genome public.</title>
        <authorList>
            <person name="Liu C."/>
            <person name="Sun Q."/>
        </authorList>
    </citation>
    <scope>NUCLEOTIDE SEQUENCE</scope>
    <source>
        <strain evidence="11">NSJ-23</strain>
    </source>
</reference>
<evidence type="ECO:0000256" key="3">
    <source>
        <dbReference type="ARBA" id="ARBA00022544"/>
    </source>
</evidence>
<dbReference type="PANTHER" id="PTHR35789">
    <property type="entry name" value="SPORE GERMINATION PROTEIN B3"/>
    <property type="match status" value="1"/>
</dbReference>
<evidence type="ECO:0000256" key="1">
    <source>
        <dbReference type="ARBA" id="ARBA00004635"/>
    </source>
</evidence>
<dbReference type="Pfam" id="PF25198">
    <property type="entry name" value="Spore_GerAC_N"/>
    <property type="match status" value="1"/>
</dbReference>
<dbReference type="Pfam" id="PF05504">
    <property type="entry name" value="Spore_GerAC"/>
    <property type="match status" value="1"/>
</dbReference>
<comment type="caution">
    <text evidence="11">The sequence shown here is derived from an EMBL/GenBank/DDBJ whole genome shotgun (WGS) entry which is preliminary data.</text>
</comment>
<protein>
    <submittedName>
        <fullName evidence="11">Spore gernimation protein GerC</fullName>
    </submittedName>
</protein>
<comment type="similarity">
    <text evidence="2">Belongs to the GerABKC lipoprotein family.</text>
</comment>
<feature type="signal peptide" evidence="8">
    <location>
        <begin position="1"/>
        <end position="24"/>
    </location>
</feature>